<gene>
    <name evidence="4" type="primary">mshA_3</name>
    <name evidence="4" type="ORF">PS723_04910</name>
</gene>
<proteinExistence type="predicted"/>
<dbReference type="Gene3D" id="3.40.50.2000">
    <property type="entry name" value="Glycogen Phosphorylase B"/>
    <property type="match status" value="2"/>
</dbReference>
<accession>A0A5E7EUQ5</accession>
<evidence type="ECO:0000313" key="5">
    <source>
        <dbReference type="Proteomes" id="UP000379480"/>
    </source>
</evidence>
<dbReference type="EMBL" id="CABVHY010000029">
    <property type="protein sequence ID" value="VVO30007.1"/>
    <property type="molecule type" value="Genomic_DNA"/>
</dbReference>
<dbReference type="AlphaFoldDB" id="A0A5E7EUQ5"/>
<dbReference type="Pfam" id="PF13439">
    <property type="entry name" value="Glyco_transf_4"/>
    <property type="match status" value="1"/>
</dbReference>
<dbReference type="GO" id="GO:0009103">
    <property type="term" value="P:lipopolysaccharide biosynthetic process"/>
    <property type="evidence" value="ECO:0007669"/>
    <property type="project" value="TreeGrafter"/>
</dbReference>
<dbReference type="Pfam" id="PF00534">
    <property type="entry name" value="Glycos_transf_1"/>
    <property type="match status" value="1"/>
</dbReference>
<dbReference type="InterPro" id="IPR028098">
    <property type="entry name" value="Glyco_trans_4-like_N"/>
</dbReference>
<organism evidence="4 5">
    <name type="scientific">Pseudomonas fluorescens</name>
    <dbReference type="NCBI Taxonomy" id="294"/>
    <lineage>
        <taxon>Bacteria</taxon>
        <taxon>Pseudomonadati</taxon>
        <taxon>Pseudomonadota</taxon>
        <taxon>Gammaproteobacteria</taxon>
        <taxon>Pseudomonadales</taxon>
        <taxon>Pseudomonadaceae</taxon>
        <taxon>Pseudomonas</taxon>
    </lineage>
</organism>
<feature type="domain" description="Glycosyl transferase family 1" evidence="2">
    <location>
        <begin position="211"/>
        <end position="361"/>
    </location>
</feature>
<dbReference type="CDD" id="cd03809">
    <property type="entry name" value="GT4_MtfB-like"/>
    <property type="match status" value="1"/>
</dbReference>
<dbReference type="GO" id="GO:0102710">
    <property type="term" value="F:D-inositol-3-phosphate glycosyltransferase activity"/>
    <property type="evidence" value="ECO:0007669"/>
    <property type="project" value="UniProtKB-EC"/>
</dbReference>
<dbReference type="OrthoDB" id="9801609at2"/>
<dbReference type="EC" id="2.4.1.250" evidence="4"/>
<evidence type="ECO:0000313" key="4">
    <source>
        <dbReference type="EMBL" id="VVO30007.1"/>
    </source>
</evidence>
<evidence type="ECO:0000256" key="1">
    <source>
        <dbReference type="ARBA" id="ARBA00022679"/>
    </source>
</evidence>
<keyword evidence="1 4" id="KW-0808">Transferase</keyword>
<evidence type="ECO:0000259" key="3">
    <source>
        <dbReference type="Pfam" id="PF13439"/>
    </source>
</evidence>
<feature type="domain" description="Glycosyltransferase subfamily 4-like N-terminal" evidence="3">
    <location>
        <begin position="15"/>
        <end position="184"/>
    </location>
</feature>
<evidence type="ECO:0000259" key="2">
    <source>
        <dbReference type="Pfam" id="PF00534"/>
    </source>
</evidence>
<reference evidence="4 5" key="1">
    <citation type="submission" date="2019-09" db="EMBL/GenBank/DDBJ databases">
        <authorList>
            <person name="Chandra G."/>
            <person name="Truman W A."/>
        </authorList>
    </citation>
    <scope>NUCLEOTIDE SEQUENCE [LARGE SCALE GENOMIC DNA]</scope>
    <source>
        <strain evidence="4">PS723</strain>
    </source>
</reference>
<name>A0A5E7EUQ5_PSEFL</name>
<keyword evidence="4" id="KW-0328">Glycosyltransferase</keyword>
<protein>
    <submittedName>
        <fullName evidence="4">D-inositol-3-phosphate glycosyltransferase</fullName>
        <ecNumber evidence="4">2.4.1.250</ecNumber>
    </submittedName>
</protein>
<sequence length="387" mass="43305">MKLLLNTESLIPPVTGIGNYTFNLLEQLQAEDIETIDCFSGSRFYSAEQALANCVNASALYQPKSSESYLRSMLRSSTLAYRAREMLRDAQLRMRTRQLRDHLYHEPNFILKTHAGPSVSTIHDLSFIHHPKLHPRKRVEWLGTQLPKTLKRADFLITPSNVIRDELISDFGVNPDKIRAVYLGASEAYRPQTAEQTQPTLERYGLQHGHYVLFVGTLEPRKGINTLLDAWSRLPQSLREEFPLVLAGAPGWQNQALANRIKALETSHGLRPLRFVPNSDLPTLYAGAAVFAYPSLYEGFGLPVLEAMSCGVPVICTADTSMSEFAQGSALLIESGNDEALAAQLNELLSNEPKRLGIAQAGLLRSREFSWKRFAQETMAIYRTVSS</sequence>
<dbReference type="InterPro" id="IPR001296">
    <property type="entry name" value="Glyco_trans_1"/>
</dbReference>
<dbReference type="FunFam" id="3.40.50.2000:FF:000119">
    <property type="entry name" value="Glycosyl transferase group 1"/>
    <property type="match status" value="1"/>
</dbReference>
<dbReference type="Proteomes" id="UP000379480">
    <property type="component" value="Unassembled WGS sequence"/>
</dbReference>
<dbReference type="PANTHER" id="PTHR46401:SF2">
    <property type="entry name" value="GLYCOSYLTRANSFERASE WBBK-RELATED"/>
    <property type="match status" value="1"/>
</dbReference>
<dbReference type="PANTHER" id="PTHR46401">
    <property type="entry name" value="GLYCOSYLTRANSFERASE WBBK-RELATED"/>
    <property type="match status" value="1"/>
</dbReference>
<dbReference type="RefSeq" id="WP_150806205.1">
    <property type="nucleotide sequence ID" value="NZ_CABVHY010000029.1"/>
</dbReference>
<dbReference type="SUPFAM" id="SSF53756">
    <property type="entry name" value="UDP-Glycosyltransferase/glycogen phosphorylase"/>
    <property type="match status" value="1"/>
</dbReference>